<dbReference type="EMBL" id="JBHSXN010000001">
    <property type="protein sequence ID" value="MFC6951938.1"/>
    <property type="molecule type" value="Genomic_DNA"/>
</dbReference>
<name>A0ABD5VAP9_9EURY</name>
<keyword evidence="2" id="KW-0812">Transmembrane</keyword>
<dbReference type="Pfam" id="PF07790">
    <property type="entry name" value="Pilin_N"/>
    <property type="match status" value="1"/>
</dbReference>
<feature type="domain" description="Archaeal Type IV pilin N-terminal" evidence="3">
    <location>
        <begin position="11"/>
        <end position="80"/>
    </location>
</feature>
<evidence type="ECO:0000256" key="2">
    <source>
        <dbReference type="SAM" id="Phobius"/>
    </source>
</evidence>
<keyword evidence="2" id="KW-1133">Transmembrane helix</keyword>
<evidence type="ECO:0000256" key="1">
    <source>
        <dbReference type="SAM" id="MobiDB-lite"/>
    </source>
</evidence>
<evidence type="ECO:0000313" key="5">
    <source>
        <dbReference type="Proteomes" id="UP001596395"/>
    </source>
</evidence>
<proteinExistence type="predicted"/>
<gene>
    <name evidence="4" type="ORF">ACFQGB_03595</name>
</gene>
<feature type="compositionally biased region" description="Low complexity" evidence="1">
    <location>
        <begin position="97"/>
        <end position="106"/>
    </location>
</feature>
<accession>A0ABD5VAP9</accession>
<reference evidence="4 5" key="1">
    <citation type="journal article" date="2019" name="Int. J. Syst. Evol. Microbiol.">
        <title>The Global Catalogue of Microorganisms (GCM) 10K type strain sequencing project: providing services to taxonomists for standard genome sequencing and annotation.</title>
        <authorList>
            <consortium name="The Broad Institute Genomics Platform"/>
            <consortium name="The Broad Institute Genome Sequencing Center for Infectious Disease"/>
            <person name="Wu L."/>
            <person name="Ma J."/>
        </authorList>
    </citation>
    <scope>NUCLEOTIDE SEQUENCE [LARGE SCALE GENOMIC DNA]</scope>
    <source>
        <strain evidence="4 5">GX26</strain>
    </source>
</reference>
<keyword evidence="5" id="KW-1185">Reference proteome</keyword>
<keyword evidence="2" id="KW-0472">Membrane</keyword>
<organism evidence="4 5">
    <name type="scientific">Halorubellus litoreus</name>
    <dbReference type="NCBI Taxonomy" id="755308"/>
    <lineage>
        <taxon>Archaea</taxon>
        <taxon>Methanobacteriati</taxon>
        <taxon>Methanobacteriota</taxon>
        <taxon>Stenosarchaea group</taxon>
        <taxon>Halobacteria</taxon>
        <taxon>Halobacteriales</taxon>
        <taxon>Halorubellaceae</taxon>
        <taxon>Halorubellus</taxon>
    </lineage>
</organism>
<dbReference type="Proteomes" id="UP001596395">
    <property type="component" value="Unassembled WGS sequence"/>
</dbReference>
<evidence type="ECO:0000259" key="3">
    <source>
        <dbReference type="Pfam" id="PF07790"/>
    </source>
</evidence>
<dbReference type="InterPro" id="IPR012859">
    <property type="entry name" value="Pilin_N_archaeal"/>
</dbReference>
<dbReference type="PANTHER" id="PTHR38138">
    <property type="entry name" value="VNG6441H"/>
    <property type="match status" value="1"/>
</dbReference>
<feature type="transmembrane region" description="Helical" evidence="2">
    <location>
        <begin position="12"/>
        <end position="38"/>
    </location>
</feature>
<feature type="region of interest" description="Disordered" evidence="1">
    <location>
        <begin position="84"/>
        <end position="106"/>
    </location>
</feature>
<sequence length="136" mass="13541">MQLKNLFADEDAVSPVIGVILMVAITVILAAVIGAFVLGIGGSQEQTPQASFSYEAPSGGGAVDVTHQGGDSIDASNIQFGGAVSPAVDPSSTPSEWTAGTTLTASSGTWNPGDSVTVIWSSPSSDSSNIIAEGTA</sequence>
<dbReference type="PANTHER" id="PTHR38138:SF1">
    <property type="entry name" value="ARCHAEAL TYPE IV PILIN N-TERMINAL DOMAIN-CONTAINING PROTEIN"/>
    <property type="match status" value="1"/>
</dbReference>
<dbReference type="AlphaFoldDB" id="A0ABD5VAP9"/>
<dbReference type="InterPro" id="IPR013373">
    <property type="entry name" value="Flagellin/pilin_N_arc"/>
</dbReference>
<dbReference type="RefSeq" id="WP_336348944.1">
    <property type="nucleotide sequence ID" value="NZ_JAZAQL010000001.1"/>
</dbReference>
<comment type="caution">
    <text evidence="4">The sequence shown here is derived from an EMBL/GenBank/DDBJ whole genome shotgun (WGS) entry which is preliminary data.</text>
</comment>
<evidence type="ECO:0000313" key="4">
    <source>
        <dbReference type="EMBL" id="MFC6951938.1"/>
    </source>
</evidence>
<dbReference type="NCBIfam" id="TIGR02537">
    <property type="entry name" value="arch_flag_Nterm"/>
    <property type="match status" value="1"/>
</dbReference>
<protein>
    <submittedName>
        <fullName evidence="4">Type IV pilin N-terminal domain-containing protein</fullName>
    </submittedName>
</protein>